<accession>A0A8B6EFW9</accession>
<dbReference type="Pfam" id="PF01826">
    <property type="entry name" value="TIL"/>
    <property type="match status" value="2"/>
</dbReference>
<feature type="domain" description="VWFD" evidence="5">
    <location>
        <begin position="144"/>
        <end position="328"/>
    </location>
</feature>
<dbReference type="SUPFAM" id="SSF57567">
    <property type="entry name" value="Serine protease inhibitors"/>
    <property type="match status" value="2"/>
</dbReference>
<dbReference type="InterPro" id="IPR001846">
    <property type="entry name" value="VWF_type-D"/>
</dbReference>
<dbReference type="SMART" id="SM00832">
    <property type="entry name" value="C8"/>
    <property type="match status" value="2"/>
</dbReference>
<dbReference type="InterPro" id="IPR050780">
    <property type="entry name" value="Mucin_vWF_Thrombospondin_sf"/>
</dbReference>
<dbReference type="OrthoDB" id="6114226at2759"/>
<proteinExistence type="predicted"/>
<feature type="domain" description="WSC" evidence="4">
    <location>
        <begin position="14"/>
        <end position="105"/>
    </location>
</feature>
<dbReference type="Proteomes" id="UP000596742">
    <property type="component" value="Unassembled WGS sequence"/>
</dbReference>
<feature type="region of interest" description="Disordered" evidence="3">
    <location>
        <begin position="1004"/>
        <end position="1093"/>
    </location>
</feature>
<dbReference type="EMBL" id="UYJE01005101">
    <property type="protein sequence ID" value="VDI33918.1"/>
    <property type="molecule type" value="Genomic_DNA"/>
</dbReference>
<evidence type="ECO:0000256" key="3">
    <source>
        <dbReference type="SAM" id="MobiDB-lite"/>
    </source>
</evidence>
<feature type="compositionally biased region" description="Low complexity" evidence="3">
    <location>
        <begin position="1010"/>
        <end position="1025"/>
    </location>
</feature>
<dbReference type="PROSITE" id="PS51233">
    <property type="entry name" value="VWFD"/>
    <property type="match status" value="2"/>
</dbReference>
<sequence>IKQKTKPTKKNRKVSRYVGCYDDNKPRMMFKAFLQHSKMTIERCIRFCAKKRTKFAGLEFKYQCFCGNSISNKRKRKDSECSMPCLGNGQQKCGGVWRISVYKVGPTVRSLKPKCHKRARLRNGKCVCKRGYYGDGNNVCDKSCTCMASGDPHYKTYDGQMIHFMGTCKYLLTKSKENNECSFSVEVKNERRGRNTKVAYTRTVDIKIYKKTVRIMQGGKVLINGQKKFLPVQENNDKLKVFRSGRFVQVWTECGIKVNFDGRHAVYVVTPPKFKGKLEGICGDCNGRKDDFKTRDGKDVSKEKTKFALIGDSYSTSDDSEDPLTRCETEDVPVECEPRMNNLVNEPQICGDLQNVNGRFAACVKAIPLTARDYYRSCVMDMCSYEGEPKLLNTVKCSSLESFVEECAESGIVIKWRTDNFCPLKCKDPNMVYKSSGPGCSATCIDSKAPSKCTLEEREGCFCKQGFVLSDDKCIKQSECGCKDRNGDYFPIGSKKGSNDCSKEYVCRKRGRGRRFVRVTTGKRCHRNALCTYDTDGVRSCQCKKGFVGDGYRKCEALCGKKYKCNKRARCVNGQCVCNNGLYGDGVNSCEGVCTCTAAGDPHYRTFDGQMIHFMGDCKYTLTKSIRNMGECDFDVQVKNYKKKESATVSFTRYVEVHFGKSVIKLDQGKTVFVNGKVKYLPFNNNDQWTVSLSGTYLKVSSRCGISVLWDGISVVRVVIPKKYGTMVTGICGKCNDQKDDLRTREGIDVSSKENTFSLIGSSYEVSKSNDGLESESCSTTDDLPECSADASRLVLQNDKCGVLKYGNQNSPFKECINKIAATAKEYLESCVMDACAYSENADELKQVVCMNLNAFAEECLTHGVTIKWRRSSLCPITCKDNMRYSDAASGCPATCVDPNAPNKCKDEPSEGCECLPGFLLSDRECVPQKECGCIRNGNYYPLNTILVSDDCTRRTQCVSRNGESIFVTSSVNMKCHPNGMCGLEKGIRKCVCAEGFEGDGIRQCKKPTPRSTATPTTLAASPAPWRFIDDSEHNDEEDEATTPKPPSDEAATPKSPPNKATTPKPPSNKATTPKPPSDKATTPKPPSCNHPDPECSVVVRHDSCGTETMLTGNCAYSNQFTTQCQYMIKTGINTDGEYVADVTVSGKKTRLVSGNAIKDCATFSVKGSLLIVTEDTCERCILQFIRNMTPKHSCIKS</sequence>
<dbReference type="SMART" id="SM00321">
    <property type="entry name" value="WSC"/>
    <property type="match status" value="1"/>
</dbReference>
<dbReference type="PANTHER" id="PTHR11339:SF373">
    <property type="entry name" value="VWFD DOMAIN-CONTAINING PROTEIN"/>
    <property type="match status" value="1"/>
</dbReference>
<dbReference type="SMART" id="SM00181">
    <property type="entry name" value="EGF"/>
    <property type="match status" value="6"/>
</dbReference>
<dbReference type="GO" id="GO:0031012">
    <property type="term" value="C:extracellular matrix"/>
    <property type="evidence" value="ECO:0007669"/>
    <property type="project" value="TreeGrafter"/>
</dbReference>
<comment type="caution">
    <text evidence="6">The sequence shown here is derived from an EMBL/GenBank/DDBJ whole genome shotgun (WGS) entry which is preliminary data.</text>
</comment>
<evidence type="ECO:0000256" key="2">
    <source>
        <dbReference type="ARBA" id="ARBA00023180"/>
    </source>
</evidence>
<keyword evidence="1" id="KW-1015">Disulfide bond</keyword>
<gene>
    <name evidence="6" type="ORF">MGAL_10B050060</name>
</gene>
<evidence type="ECO:0000259" key="5">
    <source>
        <dbReference type="PROSITE" id="PS51233"/>
    </source>
</evidence>
<evidence type="ECO:0000256" key="1">
    <source>
        <dbReference type="ARBA" id="ARBA00023157"/>
    </source>
</evidence>
<dbReference type="CDD" id="cd19941">
    <property type="entry name" value="TIL"/>
    <property type="match status" value="2"/>
</dbReference>
<protein>
    <recommendedName>
        <fullName evidence="8">Zonadhesin</fullName>
    </recommendedName>
</protein>
<dbReference type="Pfam" id="PF01822">
    <property type="entry name" value="WSC"/>
    <property type="match status" value="1"/>
</dbReference>
<dbReference type="InterPro" id="IPR014853">
    <property type="entry name" value="VWF/SSPO/ZAN-like_Cys-rich_dom"/>
</dbReference>
<name>A0A8B6EFW9_MYTGA</name>
<dbReference type="PROSITE" id="PS51212">
    <property type="entry name" value="WSC"/>
    <property type="match status" value="1"/>
</dbReference>
<dbReference type="InterPro" id="IPR036084">
    <property type="entry name" value="Ser_inhib-like_sf"/>
</dbReference>
<dbReference type="FunFam" id="2.10.25.10:FF:000055">
    <property type="entry name" value="alpha-tectorin isoform X1"/>
    <property type="match status" value="1"/>
</dbReference>
<evidence type="ECO:0000313" key="7">
    <source>
        <dbReference type="Proteomes" id="UP000596742"/>
    </source>
</evidence>
<feature type="domain" description="VWFD" evidence="5">
    <location>
        <begin position="594"/>
        <end position="779"/>
    </location>
</feature>
<dbReference type="Pfam" id="PF00094">
    <property type="entry name" value="VWD"/>
    <property type="match status" value="2"/>
</dbReference>
<dbReference type="AlphaFoldDB" id="A0A8B6EFW9"/>
<keyword evidence="2" id="KW-0325">Glycoprotein</keyword>
<dbReference type="GO" id="GO:0005615">
    <property type="term" value="C:extracellular space"/>
    <property type="evidence" value="ECO:0007669"/>
    <property type="project" value="TreeGrafter"/>
</dbReference>
<dbReference type="InterPro" id="IPR000742">
    <property type="entry name" value="EGF"/>
</dbReference>
<evidence type="ECO:0000313" key="6">
    <source>
        <dbReference type="EMBL" id="VDI33918.1"/>
    </source>
</evidence>
<dbReference type="Pfam" id="PF08742">
    <property type="entry name" value="C8"/>
    <property type="match status" value="2"/>
</dbReference>
<organism evidence="6 7">
    <name type="scientific">Mytilus galloprovincialis</name>
    <name type="common">Mediterranean mussel</name>
    <dbReference type="NCBI Taxonomy" id="29158"/>
    <lineage>
        <taxon>Eukaryota</taxon>
        <taxon>Metazoa</taxon>
        <taxon>Spiralia</taxon>
        <taxon>Lophotrochozoa</taxon>
        <taxon>Mollusca</taxon>
        <taxon>Bivalvia</taxon>
        <taxon>Autobranchia</taxon>
        <taxon>Pteriomorphia</taxon>
        <taxon>Mytilida</taxon>
        <taxon>Mytiloidea</taxon>
        <taxon>Mytilidae</taxon>
        <taxon>Mytilinae</taxon>
        <taxon>Mytilus</taxon>
    </lineage>
</organism>
<dbReference type="InterPro" id="IPR002919">
    <property type="entry name" value="TIL_dom"/>
</dbReference>
<feature type="non-terminal residue" evidence="6">
    <location>
        <position position="1198"/>
    </location>
</feature>
<dbReference type="PANTHER" id="PTHR11339">
    <property type="entry name" value="EXTRACELLULAR MATRIX GLYCOPROTEIN RELATED"/>
    <property type="match status" value="1"/>
</dbReference>
<reference evidence="6" key="1">
    <citation type="submission" date="2018-11" db="EMBL/GenBank/DDBJ databases">
        <authorList>
            <person name="Alioto T."/>
            <person name="Alioto T."/>
        </authorList>
    </citation>
    <scope>NUCLEOTIDE SEQUENCE</scope>
</reference>
<evidence type="ECO:0000259" key="4">
    <source>
        <dbReference type="PROSITE" id="PS51212"/>
    </source>
</evidence>
<evidence type="ECO:0008006" key="8">
    <source>
        <dbReference type="Google" id="ProtNLM"/>
    </source>
</evidence>
<dbReference type="SMART" id="SM00216">
    <property type="entry name" value="VWD"/>
    <property type="match status" value="2"/>
</dbReference>
<dbReference type="InterPro" id="IPR002889">
    <property type="entry name" value="WSC_carb-bd"/>
</dbReference>
<dbReference type="PROSITE" id="PS01186">
    <property type="entry name" value="EGF_2"/>
    <property type="match status" value="1"/>
</dbReference>
<keyword evidence="7" id="KW-1185">Reference proteome</keyword>
<dbReference type="Gene3D" id="2.10.25.10">
    <property type="entry name" value="Laminin"/>
    <property type="match status" value="3"/>
</dbReference>